<keyword evidence="3" id="KW-1185">Reference proteome</keyword>
<dbReference type="EMBL" id="CAJRAY010000017">
    <property type="protein sequence ID" value="CAG5079286.1"/>
    <property type="molecule type" value="Genomic_DNA"/>
</dbReference>
<evidence type="ECO:0000313" key="3">
    <source>
        <dbReference type="Proteomes" id="UP000681526"/>
    </source>
</evidence>
<comment type="caution">
    <text evidence="2">The sequence shown here is derived from an EMBL/GenBank/DDBJ whole genome shotgun (WGS) entry which is preliminary data.</text>
</comment>
<name>A0ABN7RQ06_THEXY</name>
<proteinExistence type="predicted"/>
<sequence>MPSLLRRQPACRKRSTPCRRAAAGSARAVQPYPPGIQISPGTAAAAATARGKAM</sequence>
<accession>A0ABN7RQ06</accession>
<protein>
    <submittedName>
        <fullName evidence="2">Uncharacterized protein</fullName>
    </submittedName>
</protein>
<feature type="region of interest" description="Disordered" evidence="1">
    <location>
        <begin position="1"/>
        <end position="40"/>
    </location>
</feature>
<evidence type="ECO:0000313" key="2">
    <source>
        <dbReference type="EMBL" id="CAG5079286.1"/>
    </source>
</evidence>
<evidence type="ECO:0000256" key="1">
    <source>
        <dbReference type="SAM" id="MobiDB-lite"/>
    </source>
</evidence>
<dbReference type="Proteomes" id="UP000681526">
    <property type="component" value="Unassembled WGS sequence"/>
</dbReference>
<gene>
    <name evidence="2" type="primary">txxe 720</name>
    <name evidence="2" type="ORF">TXXE_02980</name>
</gene>
<reference evidence="2 3" key="1">
    <citation type="submission" date="2021-04" db="EMBL/GenBank/DDBJ databases">
        <authorList>
            <person name="Rakotoarivonina H."/>
        </authorList>
    </citation>
    <scope>NUCLEOTIDE SEQUENCE [LARGE SCALE GENOMIC DNA]</scope>
    <source>
        <strain evidence="2 3">XE</strain>
    </source>
</reference>
<organism evidence="2 3">
    <name type="scientific">Thermobacillus xylanilyticus</name>
    <dbReference type="NCBI Taxonomy" id="76633"/>
    <lineage>
        <taxon>Bacteria</taxon>
        <taxon>Bacillati</taxon>
        <taxon>Bacillota</taxon>
        <taxon>Bacilli</taxon>
        <taxon>Bacillales</taxon>
        <taxon>Paenibacillaceae</taxon>
        <taxon>Thermobacillus</taxon>
    </lineage>
</organism>